<evidence type="ECO:0000313" key="2">
    <source>
        <dbReference type="EMBL" id="MDR6144004.1"/>
    </source>
</evidence>
<dbReference type="Proteomes" id="UP001249291">
    <property type="component" value="Unassembled WGS sequence"/>
</dbReference>
<name>A0ABU1HXL9_9MICO</name>
<keyword evidence="1" id="KW-1133">Transmembrane helix</keyword>
<accession>A0ABU1HXL9</accession>
<comment type="caution">
    <text evidence="2">The sequence shown here is derived from an EMBL/GenBank/DDBJ whole genome shotgun (WGS) entry which is preliminary data.</text>
</comment>
<dbReference type="RefSeq" id="WP_309693758.1">
    <property type="nucleotide sequence ID" value="NZ_JAVIZQ010000001.1"/>
</dbReference>
<proteinExistence type="predicted"/>
<evidence type="ECO:0000256" key="1">
    <source>
        <dbReference type="SAM" id="Phobius"/>
    </source>
</evidence>
<reference evidence="2 3" key="1">
    <citation type="submission" date="2023-08" db="EMBL/GenBank/DDBJ databases">
        <title>Functional and genomic diversity of the sorghum phyllosphere microbiome.</title>
        <authorList>
            <person name="Shade A."/>
        </authorList>
    </citation>
    <scope>NUCLEOTIDE SEQUENCE [LARGE SCALE GENOMIC DNA]</scope>
    <source>
        <strain evidence="2 3">SORGH_AS_0445</strain>
    </source>
</reference>
<keyword evidence="1" id="KW-0812">Transmembrane</keyword>
<protein>
    <submittedName>
        <fullName evidence="2">Prepilin signal peptidase PulO-like enzyme (Type II secretory pathway)</fullName>
    </submittedName>
</protein>
<feature type="transmembrane region" description="Helical" evidence="1">
    <location>
        <begin position="6"/>
        <end position="26"/>
    </location>
</feature>
<keyword evidence="3" id="KW-1185">Reference proteome</keyword>
<feature type="transmembrane region" description="Helical" evidence="1">
    <location>
        <begin position="70"/>
        <end position="88"/>
    </location>
</feature>
<evidence type="ECO:0000313" key="3">
    <source>
        <dbReference type="Proteomes" id="UP001249291"/>
    </source>
</evidence>
<organism evidence="2 3">
    <name type="scientific">Microbacterium foliorum</name>
    <dbReference type="NCBI Taxonomy" id="104336"/>
    <lineage>
        <taxon>Bacteria</taxon>
        <taxon>Bacillati</taxon>
        <taxon>Actinomycetota</taxon>
        <taxon>Actinomycetes</taxon>
        <taxon>Micrococcales</taxon>
        <taxon>Microbacteriaceae</taxon>
        <taxon>Microbacterium</taxon>
    </lineage>
</organism>
<gene>
    <name evidence="2" type="ORF">QE375_003558</name>
</gene>
<feature type="transmembrane region" description="Helical" evidence="1">
    <location>
        <begin position="46"/>
        <end position="64"/>
    </location>
</feature>
<dbReference type="EMBL" id="JAVIZQ010000001">
    <property type="protein sequence ID" value="MDR6144004.1"/>
    <property type="molecule type" value="Genomic_DNA"/>
</dbReference>
<sequence length="102" mass="10759">MFVFGIAAAVVGIAIFHTALGMTLRANATTRVPFGGKPRTTPERSIALRAVGAGLIVLGAALVSIAGWHWTIMVVLAGPVAALVVLILHNRRVSREVSFTRE</sequence>
<keyword evidence="1" id="KW-0472">Membrane</keyword>